<organism evidence="2 5">
    <name type="scientific">Medicago truncatula</name>
    <name type="common">Barrel medic</name>
    <name type="synonym">Medicago tribuloides</name>
    <dbReference type="NCBI Taxonomy" id="3880"/>
    <lineage>
        <taxon>Eukaryota</taxon>
        <taxon>Viridiplantae</taxon>
        <taxon>Streptophyta</taxon>
        <taxon>Embryophyta</taxon>
        <taxon>Tracheophyta</taxon>
        <taxon>Spermatophyta</taxon>
        <taxon>Magnoliopsida</taxon>
        <taxon>eudicotyledons</taxon>
        <taxon>Gunneridae</taxon>
        <taxon>Pentapetalae</taxon>
        <taxon>rosids</taxon>
        <taxon>fabids</taxon>
        <taxon>Fabales</taxon>
        <taxon>Fabaceae</taxon>
        <taxon>Papilionoideae</taxon>
        <taxon>50 kb inversion clade</taxon>
        <taxon>NPAAA clade</taxon>
        <taxon>Hologalegina</taxon>
        <taxon>IRL clade</taxon>
        <taxon>Trifolieae</taxon>
        <taxon>Medicago</taxon>
    </lineage>
</organism>
<dbReference type="Proteomes" id="UP000002051">
    <property type="component" value="Chromosome 3"/>
</dbReference>
<dbReference type="Pfam" id="PF07734">
    <property type="entry name" value="FBA_1"/>
    <property type="match status" value="1"/>
</dbReference>
<evidence type="ECO:0000313" key="5">
    <source>
        <dbReference type="Proteomes" id="UP000002051"/>
    </source>
</evidence>
<evidence type="ECO:0000259" key="1">
    <source>
        <dbReference type="Pfam" id="PF07734"/>
    </source>
</evidence>
<dbReference type="NCBIfam" id="TIGR01640">
    <property type="entry name" value="F_box_assoc_1"/>
    <property type="match status" value="1"/>
</dbReference>
<dbReference type="InterPro" id="IPR006527">
    <property type="entry name" value="F-box-assoc_dom_typ1"/>
</dbReference>
<reference evidence="4" key="3">
    <citation type="submission" date="2015-04" db="UniProtKB">
        <authorList>
            <consortium name="EnsemblPlants"/>
        </authorList>
    </citation>
    <scope>IDENTIFICATION</scope>
    <source>
        <strain evidence="4">cv. Jemalong A17</strain>
    </source>
</reference>
<gene>
    <name evidence="2" type="ordered locus">MTR_3g047540</name>
    <name evidence="3" type="ORF">MtrunA17_Chr3g0096301</name>
</gene>
<evidence type="ECO:0000313" key="2">
    <source>
        <dbReference type="EMBL" id="AES70079.2"/>
    </source>
</evidence>
<keyword evidence="5" id="KW-1185">Reference proteome</keyword>
<dbReference type="Proteomes" id="UP000265566">
    <property type="component" value="Chromosome 3"/>
</dbReference>
<name>G7IXV1_MEDTR</name>
<dbReference type="EMBL" id="CM001219">
    <property type="protein sequence ID" value="AES70079.2"/>
    <property type="molecule type" value="Genomic_DNA"/>
</dbReference>
<evidence type="ECO:0000313" key="6">
    <source>
        <dbReference type="Proteomes" id="UP000265566"/>
    </source>
</evidence>
<reference evidence="2 5" key="1">
    <citation type="journal article" date="2011" name="Nature">
        <title>The Medicago genome provides insight into the evolution of rhizobial symbioses.</title>
        <authorList>
            <person name="Young N.D."/>
            <person name="Debelle F."/>
            <person name="Oldroyd G.E."/>
            <person name="Geurts R."/>
            <person name="Cannon S.B."/>
            <person name="Udvardi M.K."/>
            <person name="Benedito V.A."/>
            <person name="Mayer K.F."/>
            <person name="Gouzy J."/>
            <person name="Schoof H."/>
            <person name="Van de Peer Y."/>
            <person name="Proost S."/>
            <person name="Cook D.R."/>
            <person name="Meyers B.C."/>
            <person name="Spannagl M."/>
            <person name="Cheung F."/>
            <person name="De Mita S."/>
            <person name="Krishnakumar V."/>
            <person name="Gundlach H."/>
            <person name="Zhou S."/>
            <person name="Mudge J."/>
            <person name="Bharti A.K."/>
            <person name="Murray J.D."/>
            <person name="Naoumkina M.A."/>
            <person name="Rosen B."/>
            <person name="Silverstein K.A."/>
            <person name="Tang H."/>
            <person name="Rombauts S."/>
            <person name="Zhao P.X."/>
            <person name="Zhou P."/>
            <person name="Barbe V."/>
            <person name="Bardou P."/>
            <person name="Bechner M."/>
            <person name="Bellec A."/>
            <person name="Berger A."/>
            <person name="Berges H."/>
            <person name="Bidwell S."/>
            <person name="Bisseling T."/>
            <person name="Choisne N."/>
            <person name="Couloux A."/>
            <person name="Denny R."/>
            <person name="Deshpande S."/>
            <person name="Dai X."/>
            <person name="Doyle J.J."/>
            <person name="Dudez A.M."/>
            <person name="Farmer A.D."/>
            <person name="Fouteau S."/>
            <person name="Franken C."/>
            <person name="Gibelin C."/>
            <person name="Gish J."/>
            <person name="Goldstein S."/>
            <person name="Gonzalez A.J."/>
            <person name="Green P.J."/>
            <person name="Hallab A."/>
            <person name="Hartog M."/>
            <person name="Hua A."/>
            <person name="Humphray S.J."/>
            <person name="Jeong D.H."/>
            <person name="Jing Y."/>
            <person name="Jocker A."/>
            <person name="Kenton S.M."/>
            <person name="Kim D.J."/>
            <person name="Klee K."/>
            <person name="Lai H."/>
            <person name="Lang C."/>
            <person name="Lin S."/>
            <person name="Macmil S.L."/>
            <person name="Magdelenat G."/>
            <person name="Matthews L."/>
            <person name="McCorrison J."/>
            <person name="Monaghan E.L."/>
            <person name="Mun J.H."/>
            <person name="Najar F.Z."/>
            <person name="Nicholson C."/>
            <person name="Noirot C."/>
            <person name="O'Bleness M."/>
            <person name="Paule C.R."/>
            <person name="Poulain J."/>
            <person name="Prion F."/>
            <person name="Qin B."/>
            <person name="Qu C."/>
            <person name="Retzel E.F."/>
            <person name="Riddle C."/>
            <person name="Sallet E."/>
            <person name="Samain S."/>
            <person name="Samson N."/>
            <person name="Sanders I."/>
            <person name="Saurat O."/>
            <person name="Scarpelli C."/>
            <person name="Schiex T."/>
            <person name="Segurens B."/>
            <person name="Severin A.J."/>
            <person name="Sherrier D.J."/>
            <person name="Shi R."/>
            <person name="Sims S."/>
            <person name="Singer S.R."/>
            <person name="Sinharoy S."/>
            <person name="Sterck L."/>
            <person name="Viollet A."/>
            <person name="Wang B.B."/>
            <person name="Wang K."/>
            <person name="Wang M."/>
            <person name="Wang X."/>
            <person name="Warfsmann J."/>
            <person name="Weissenbach J."/>
            <person name="White D.D."/>
            <person name="White J.D."/>
            <person name="Wiley G.B."/>
            <person name="Wincker P."/>
            <person name="Xing Y."/>
            <person name="Yang L."/>
            <person name="Yao Z."/>
            <person name="Ying F."/>
            <person name="Zhai J."/>
            <person name="Zhou L."/>
            <person name="Zuber A."/>
            <person name="Denarie J."/>
            <person name="Dixon R.A."/>
            <person name="May G.D."/>
            <person name="Schwartz D.C."/>
            <person name="Rogers J."/>
            <person name="Quetier F."/>
            <person name="Town C.D."/>
            <person name="Roe B.A."/>
        </authorList>
    </citation>
    <scope>NUCLEOTIDE SEQUENCE [LARGE SCALE GENOMIC DNA]</scope>
    <source>
        <strain evidence="2">A17</strain>
        <strain evidence="4 5">cv. Jemalong A17</strain>
    </source>
</reference>
<dbReference type="eggNOG" id="ENOG502T1J4">
    <property type="taxonomic scope" value="Eukaryota"/>
</dbReference>
<reference evidence="3" key="5">
    <citation type="journal article" date="2018" name="Nat. Plants">
        <title>Whole-genome landscape of Medicago truncatula symbiotic genes.</title>
        <authorList>
            <person name="Pecrix Y."/>
            <person name="Gamas P."/>
            <person name="Carrere S."/>
        </authorList>
    </citation>
    <scope>NUCLEOTIDE SEQUENCE</scope>
    <source>
        <tissue evidence="3">Leaves</tissue>
    </source>
</reference>
<evidence type="ECO:0000313" key="4">
    <source>
        <dbReference type="EnsemblPlants" id="AES70079"/>
    </source>
</evidence>
<dbReference type="PaxDb" id="3880-AES70079"/>
<proteinExistence type="predicted"/>
<dbReference type="EnsemblPlants" id="AES70079">
    <property type="protein sequence ID" value="AES70079"/>
    <property type="gene ID" value="MTR_3g047540"/>
</dbReference>
<dbReference type="EMBL" id="PSQE01000003">
    <property type="protein sequence ID" value="RHN66856.1"/>
    <property type="molecule type" value="Genomic_DNA"/>
</dbReference>
<dbReference type="InterPro" id="IPR017451">
    <property type="entry name" value="F-box-assoc_interact_dom"/>
</dbReference>
<reference evidence="2 5" key="2">
    <citation type="journal article" date="2014" name="BMC Genomics">
        <title>An improved genome release (version Mt4.0) for the model legume Medicago truncatula.</title>
        <authorList>
            <person name="Tang H."/>
            <person name="Krishnakumar V."/>
            <person name="Bidwell S."/>
            <person name="Rosen B."/>
            <person name="Chan A."/>
            <person name="Zhou S."/>
            <person name="Gentzbittel L."/>
            <person name="Childs K.L."/>
            <person name="Yandell M."/>
            <person name="Gundlach H."/>
            <person name="Mayer K.F."/>
            <person name="Schwartz D.C."/>
            <person name="Town C.D."/>
        </authorList>
    </citation>
    <scope>GENOME REANNOTATION</scope>
    <source>
        <strain evidence="4 5">cv. Jemalong A17</strain>
    </source>
</reference>
<accession>A0A0C3VFD5</accession>
<dbReference type="HOGENOM" id="CLU_2458166_0_0_1"/>
<reference evidence="6" key="4">
    <citation type="journal article" date="2018" name="Nat. Plants">
        <title>Whole-genome landscape of Medicago truncatula symbiotic genes.</title>
        <authorList>
            <person name="Pecrix Y."/>
            <person name="Staton S.E."/>
            <person name="Sallet E."/>
            <person name="Lelandais-Briere C."/>
            <person name="Moreau S."/>
            <person name="Carrere S."/>
            <person name="Blein T."/>
            <person name="Jardinaud M.F."/>
            <person name="Latrasse D."/>
            <person name="Zouine M."/>
            <person name="Zahm M."/>
            <person name="Kreplak J."/>
            <person name="Mayjonade B."/>
            <person name="Satge C."/>
            <person name="Perez M."/>
            <person name="Cauet S."/>
            <person name="Marande W."/>
            <person name="Chantry-Darmon C."/>
            <person name="Lopez-Roques C."/>
            <person name="Bouchez O."/>
            <person name="Berard A."/>
            <person name="Debelle F."/>
            <person name="Munos S."/>
            <person name="Bendahmane A."/>
            <person name="Berges H."/>
            <person name="Niebel A."/>
            <person name="Buitink J."/>
            <person name="Frugier F."/>
            <person name="Benhamed M."/>
            <person name="Crespi M."/>
            <person name="Gouzy J."/>
            <person name="Gamas P."/>
        </authorList>
    </citation>
    <scope>NUCLEOTIDE SEQUENCE [LARGE SCALE GENOMIC DNA]</scope>
    <source>
        <strain evidence="6">cv. Jemalong A17</strain>
    </source>
</reference>
<feature type="domain" description="F-box associated beta-propeller type 1" evidence="1">
    <location>
        <begin position="5"/>
        <end position="82"/>
    </location>
</feature>
<sequence length="89" mass="10446">MPKSFFEIYSLQSDSWRKLDLDMPTRHLNTDSEVYFNGVCHWLGKSTDVTYVMSFDFSNEVFFSKPLPLEDVHNDFDVNLAVLCPLLQY</sequence>
<protein>
    <submittedName>
        <fullName evidence="2">F-box protein interaction domain protein</fullName>
    </submittedName>
    <submittedName>
        <fullName evidence="3">Putative F-box associated interaction domain-containing protein</fullName>
    </submittedName>
</protein>
<evidence type="ECO:0000313" key="3">
    <source>
        <dbReference type="EMBL" id="RHN66856.1"/>
    </source>
</evidence>
<dbReference type="AlphaFoldDB" id="G7IXV1"/>
<dbReference type="Gramene" id="rna14965">
    <property type="protein sequence ID" value="RHN66856.1"/>
    <property type="gene ID" value="gene14965"/>
</dbReference>
<accession>G7IXV1</accession>